<feature type="transmembrane region" description="Helical" evidence="1">
    <location>
        <begin position="196"/>
        <end position="217"/>
    </location>
</feature>
<keyword evidence="1" id="KW-0472">Membrane</keyword>
<dbReference type="InterPro" id="IPR029787">
    <property type="entry name" value="Nucleotide_cyclase"/>
</dbReference>
<dbReference type="Gene3D" id="3.30.70.1230">
    <property type="entry name" value="Nucleotide cyclase"/>
    <property type="match status" value="1"/>
</dbReference>
<feature type="transmembrane region" description="Helical" evidence="1">
    <location>
        <begin position="20"/>
        <end position="39"/>
    </location>
</feature>
<dbReference type="CDD" id="cd07302">
    <property type="entry name" value="CHD"/>
    <property type="match status" value="1"/>
</dbReference>
<dbReference type="SMART" id="SM00044">
    <property type="entry name" value="CYCc"/>
    <property type="match status" value="1"/>
</dbReference>
<proteinExistence type="predicted"/>
<gene>
    <name evidence="4" type="ORF">MNB_SM-6-266</name>
</gene>
<dbReference type="InterPro" id="IPR050697">
    <property type="entry name" value="Adenylyl/Guanylyl_Cyclase_3/4"/>
</dbReference>
<name>A0A1W1CJJ8_9ZZZZ</name>
<dbReference type="PANTHER" id="PTHR43081:SF1">
    <property type="entry name" value="ADENYLATE CYCLASE, TERMINAL-DIFFERENTIATION SPECIFIC"/>
    <property type="match status" value="1"/>
</dbReference>
<dbReference type="EMBL" id="FPHK01000096">
    <property type="protein sequence ID" value="SFV65954.1"/>
    <property type="molecule type" value="Genomic_DNA"/>
</dbReference>
<dbReference type="SUPFAM" id="SSF55073">
    <property type="entry name" value="Nucleotide cyclase"/>
    <property type="match status" value="1"/>
</dbReference>
<evidence type="ECO:0000256" key="1">
    <source>
        <dbReference type="SAM" id="Phobius"/>
    </source>
</evidence>
<evidence type="ECO:0000313" key="4">
    <source>
        <dbReference type="EMBL" id="SFV65954.1"/>
    </source>
</evidence>
<evidence type="ECO:0000259" key="2">
    <source>
        <dbReference type="PROSITE" id="PS50125"/>
    </source>
</evidence>
<dbReference type="GO" id="GO:0035556">
    <property type="term" value="P:intracellular signal transduction"/>
    <property type="evidence" value="ECO:0007669"/>
    <property type="project" value="InterPro"/>
</dbReference>
<dbReference type="Pfam" id="PF00672">
    <property type="entry name" value="HAMP"/>
    <property type="match status" value="1"/>
</dbReference>
<dbReference type="Pfam" id="PF00211">
    <property type="entry name" value="Guanylate_cyc"/>
    <property type="match status" value="1"/>
</dbReference>
<accession>A0A1W1CJJ8</accession>
<feature type="domain" description="Guanylate cyclase" evidence="2">
    <location>
        <begin position="303"/>
        <end position="431"/>
    </location>
</feature>
<dbReference type="InterPro" id="IPR001054">
    <property type="entry name" value="A/G_cyclase"/>
</dbReference>
<organism evidence="4">
    <name type="scientific">hydrothermal vent metagenome</name>
    <dbReference type="NCBI Taxonomy" id="652676"/>
    <lineage>
        <taxon>unclassified sequences</taxon>
        <taxon>metagenomes</taxon>
        <taxon>ecological metagenomes</taxon>
    </lineage>
</organism>
<sequence>MIKRTIKELLYRGGLKLKLISFVFVSIFLAISVQNYFIIPFIKENIEKKAFEVSSTTIEHISDFSSFALLERTYENRLSLNDAIKRLKESHIDGLLGIAIYERQKNNAKNYFHYISGFGEKIKDLPLDKTLLKQLQNAKTEQVTYESYTVKYKKESIDTYRFIRPIFYKYKGENILLGFTLLYYDKKAISNIIEQVLDYIYTIAFIILLLSTLYVYFIGTRVTKPLLEITKASSEITKGNFDIHLDVHTNDEIQNLANHFNTMVAWLKEKNKLQKFVSNSTVDMIKNSSHEPVAAGGEYKNMTFLFCDIRDFTSLNETKTPREVIEIINFYFSLQAKIIKKNQGEIDKFIGDEIMASFSGEDGNKRALQSAIEIQNTIKKENILRKSENKTVCSVGIGISKGQVIVGNVGYDEHMDYTAIGLAVNMTARLCAYAKAGEIIIDKKTFTNADYKCNYTLTEPLTLKGISNHVIACSIKSEES</sequence>
<dbReference type="PROSITE" id="PS50885">
    <property type="entry name" value="HAMP"/>
    <property type="match status" value="1"/>
</dbReference>
<reference evidence="4" key="1">
    <citation type="submission" date="2016-10" db="EMBL/GenBank/DDBJ databases">
        <authorList>
            <person name="de Groot N.N."/>
        </authorList>
    </citation>
    <scope>NUCLEOTIDE SEQUENCE</scope>
</reference>
<dbReference type="GO" id="GO:0004016">
    <property type="term" value="F:adenylate cyclase activity"/>
    <property type="evidence" value="ECO:0007669"/>
    <property type="project" value="UniProtKB-EC"/>
</dbReference>
<keyword evidence="4" id="KW-0456">Lyase</keyword>
<dbReference type="PANTHER" id="PTHR43081">
    <property type="entry name" value="ADENYLATE CYCLASE, TERMINAL-DIFFERENTIATION SPECIFIC-RELATED"/>
    <property type="match status" value="1"/>
</dbReference>
<keyword evidence="1" id="KW-0812">Transmembrane</keyword>
<dbReference type="SMART" id="SM00304">
    <property type="entry name" value="HAMP"/>
    <property type="match status" value="1"/>
</dbReference>
<dbReference type="GO" id="GO:0009190">
    <property type="term" value="P:cyclic nucleotide biosynthetic process"/>
    <property type="evidence" value="ECO:0007669"/>
    <property type="project" value="InterPro"/>
</dbReference>
<dbReference type="CDD" id="cd06225">
    <property type="entry name" value="HAMP"/>
    <property type="match status" value="1"/>
</dbReference>
<dbReference type="SUPFAM" id="SSF158472">
    <property type="entry name" value="HAMP domain-like"/>
    <property type="match status" value="1"/>
</dbReference>
<dbReference type="AlphaFoldDB" id="A0A1W1CJJ8"/>
<keyword evidence="1" id="KW-1133">Transmembrane helix</keyword>
<dbReference type="PROSITE" id="PS50125">
    <property type="entry name" value="GUANYLATE_CYCLASE_2"/>
    <property type="match status" value="1"/>
</dbReference>
<evidence type="ECO:0000259" key="3">
    <source>
        <dbReference type="PROSITE" id="PS50885"/>
    </source>
</evidence>
<dbReference type="InterPro" id="IPR003660">
    <property type="entry name" value="HAMP_dom"/>
</dbReference>
<protein>
    <submittedName>
        <fullName evidence="4">Adenylate cyclase</fullName>
        <ecNumber evidence="4">4.6.1.1</ecNumber>
    </submittedName>
</protein>
<feature type="domain" description="HAMP" evidence="3">
    <location>
        <begin position="220"/>
        <end position="272"/>
    </location>
</feature>
<dbReference type="EC" id="4.6.1.1" evidence="4"/>
<dbReference type="Gene3D" id="6.10.340.10">
    <property type="match status" value="1"/>
</dbReference>
<dbReference type="GO" id="GO:0016020">
    <property type="term" value="C:membrane"/>
    <property type="evidence" value="ECO:0007669"/>
    <property type="project" value="InterPro"/>
</dbReference>